<comment type="subcellular location">
    <subcellularLocation>
        <location evidence="2">Cytoplasm</location>
        <location evidence="2">Cytoskeleton</location>
        <location evidence="2">Spindle</location>
    </subcellularLocation>
    <subcellularLocation>
        <location evidence="1">Nucleus</location>
    </subcellularLocation>
</comment>
<evidence type="ECO:0000256" key="6">
    <source>
        <dbReference type="ARBA" id="ARBA00023242"/>
    </source>
</evidence>
<evidence type="ECO:0000256" key="4">
    <source>
        <dbReference type="ARBA" id="ARBA00022490"/>
    </source>
</evidence>
<keyword evidence="5" id="KW-0206">Cytoskeleton</keyword>
<feature type="compositionally biased region" description="Basic and acidic residues" evidence="7">
    <location>
        <begin position="1004"/>
        <end position="1016"/>
    </location>
</feature>
<feature type="region of interest" description="Disordered" evidence="7">
    <location>
        <begin position="1266"/>
        <end position="1291"/>
    </location>
</feature>
<keyword evidence="6" id="KW-0539">Nucleus</keyword>
<feature type="compositionally biased region" description="Basic and acidic residues" evidence="7">
    <location>
        <begin position="1440"/>
        <end position="1471"/>
    </location>
</feature>
<evidence type="ECO:0000256" key="5">
    <source>
        <dbReference type="ARBA" id="ARBA00023212"/>
    </source>
</evidence>
<keyword evidence="4" id="KW-0963">Cytoplasm</keyword>
<feature type="compositionally biased region" description="Polar residues" evidence="7">
    <location>
        <begin position="829"/>
        <end position="842"/>
    </location>
</feature>
<comment type="caution">
    <text evidence="9">The sequence shown here is derived from an EMBL/GenBank/DDBJ whole genome shotgun (WGS) entry which is preliminary data.</text>
</comment>
<feature type="region of interest" description="Disordered" evidence="7">
    <location>
        <begin position="766"/>
        <end position="785"/>
    </location>
</feature>
<organism evidence="9 10">
    <name type="scientific">Punica granatum</name>
    <name type="common">Pomegranate</name>
    <dbReference type="NCBI Taxonomy" id="22663"/>
    <lineage>
        <taxon>Eukaryota</taxon>
        <taxon>Viridiplantae</taxon>
        <taxon>Streptophyta</taxon>
        <taxon>Embryophyta</taxon>
        <taxon>Tracheophyta</taxon>
        <taxon>Spermatophyta</taxon>
        <taxon>Magnoliopsida</taxon>
        <taxon>eudicotyledons</taxon>
        <taxon>Gunneridae</taxon>
        <taxon>Pentapetalae</taxon>
        <taxon>rosids</taxon>
        <taxon>malvids</taxon>
        <taxon>Myrtales</taxon>
        <taxon>Lythraceae</taxon>
        <taxon>Punica</taxon>
    </lineage>
</organism>
<evidence type="ECO:0000256" key="2">
    <source>
        <dbReference type="ARBA" id="ARBA00004186"/>
    </source>
</evidence>
<protein>
    <recommendedName>
        <fullName evidence="8">Inner centromere protein ARK-binding domain-containing protein</fullName>
    </recommendedName>
</protein>
<feature type="compositionally biased region" description="Polar residues" evidence="7">
    <location>
        <begin position="448"/>
        <end position="486"/>
    </location>
</feature>
<dbReference type="Proteomes" id="UP000197138">
    <property type="component" value="Unassembled WGS sequence"/>
</dbReference>
<feature type="compositionally biased region" description="Basic residues" evidence="7">
    <location>
        <begin position="1266"/>
        <end position="1283"/>
    </location>
</feature>
<feature type="region of interest" description="Disordered" evidence="7">
    <location>
        <begin position="1406"/>
        <end position="1471"/>
    </location>
</feature>
<feature type="region of interest" description="Disordered" evidence="7">
    <location>
        <begin position="987"/>
        <end position="1025"/>
    </location>
</feature>
<feature type="domain" description="Inner centromere protein ARK-binding" evidence="8">
    <location>
        <begin position="1545"/>
        <end position="1596"/>
    </location>
</feature>
<feature type="region of interest" description="Disordered" evidence="7">
    <location>
        <begin position="709"/>
        <end position="728"/>
    </location>
</feature>
<feature type="compositionally biased region" description="Basic and acidic residues" evidence="7">
    <location>
        <begin position="865"/>
        <end position="876"/>
    </location>
</feature>
<dbReference type="EMBL" id="MTKT01001111">
    <property type="protein sequence ID" value="OWM85880.1"/>
    <property type="molecule type" value="Genomic_DNA"/>
</dbReference>
<dbReference type="InterPro" id="IPR005635">
    <property type="entry name" value="Inner_centromere_prot_ARK-bd"/>
</dbReference>
<dbReference type="InterPro" id="IPR050875">
    <property type="entry name" value="Troponin_I"/>
</dbReference>
<comment type="similarity">
    <text evidence="3">Belongs to the INCENP family.</text>
</comment>
<feature type="region of interest" description="Disordered" evidence="7">
    <location>
        <begin position="448"/>
        <end position="489"/>
    </location>
</feature>
<feature type="region of interest" description="Disordered" evidence="7">
    <location>
        <begin position="591"/>
        <end position="610"/>
    </location>
</feature>
<accession>A0A218XM64</accession>
<proteinExistence type="inferred from homology"/>
<name>A0A218XM64_PUNGR</name>
<dbReference type="Pfam" id="PF03941">
    <property type="entry name" value="INCENP_ARK-bind"/>
    <property type="match status" value="1"/>
</dbReference>
<evidence type="ECO:0000259" key="8">
    <source>
        <dbReference type="Pfam" id="PF03941"/>
    </source>
</evidence>
<evidence type="ECO:0000256" key="3">
    <source>
        <dbReference type="ARBA" id="ARBA00010042"/>
    </source>
</evidence>
<feature type="region of interest" description="Disordered" evidence="7">
    <location>
        <begin position="812"/>
        <end position="876"/>
    </location>
</feature>
<evidence type="ECO:0000313" key="10">
    <source>
        <dbReference type="Proteomes" id="UP000197138"/>
    </source>
</evidence>
<dbReference type="PANTHER" id="PTHR13738:SF1">
    <property type="entry name" value="TROPONIN I"/>
    <property type="match status" value="1"/>
</dbReference>
<feature type="region of interest" description="Disordered" evidence="7">
    <location>
        <begin position="521"/>
        <end position="541"/>
    </location>
</feature>
<dbReference type="GO" id="GO:0005634">
    <property type="term" value="C:nucleus"/>
    <property type="evidence" value="ECO:0007669"/>
    <property type="project" value="UniProtKB-SubCell"/>
</dbReference>
<feature type="compositionally biased region" description="Basic and acidic residues" evidence="7">
    <location>
        <begin position="1406"/>
        <end position="1433"/>
    </location>
</feature>
<dbReference type="PANTHER" id="PTHR13738">
    <property type="entry name" value="TROPONIN I"/>
    <property type="match status" value="1"/>
</dbReference>
<sequence>MEKLFMQIFERKRWIIDQVKHQSHLFDQHLASTLLIDGIPPPPWLLPQPYSSDPAESKKEELISGLLFPFPQISAPYSSSRNSLNYQQIFAADSELRQGLYGDACAIHGKPEARGKTSVLPEVVGDYDCAVSGAPNPISSSLGKSPHECFLNDASELLPTPIAKSPQDQREAEVPDTYHSLEQSLARIQRSKPRQKDLELRNSVRACKSSLCDEFHADVNPSTITGSGNACPLTDHVDDVEVVKSFGTDCNVCAMEEPQMVDCRSDDKACGISSDRGIVTVVSDLQPLSVDESVKHGSSRSIAERFSAQGSESSFKSNSGALKVVQSICVTNAGDSRIKEKNRSIDCRRITRSQSSTQPHCQSEFLKQADSSAIGREARSLLEEAIHVNSTEKLSESSGMQEAEIEFCQSTEQFDNGGLSRMQESRDTGSVKVNYSEGGKSVQMQQIDANSGQADKPLNLSNLHPTVSRSTSTGSYKPTSVNVSTDAEQRDACSNHVHILSGNRDDAGLKSSGPDVAEMRVVSNKPSQDIRAHTQSNYNDDNVKNESEVLVSGSNADHATQVEPKQLDFDDIGGRKSGLKGIDGTALEERIREEEPAQGQSNSLGPENGDRECCSFSTEVLVEDTVDGSRITRPDTAVLLCDASEAGRSLTFDFSLEGEITEGRNSALGDLPYEYDGENALQHPLDVVEASSLSSPKFMVKLDLSAERSTKQFDSAEPSKLGSHDSKVEYSARVSPKISAEVKVGRLAGSTISSHPELILGDHTAEVHGSVPGSTGDSSLRDMTTDNPVCQLAQPVENHISGLLNAGCSKSDDHHISGNSVLSREKSSPHSGSLWPQSRQGSVGTGQAEPPTASPTSSLQSSRRHTQDRNLSRVECHQGDVPSLEEIITAHDGDAVCPNVSCNPGDLIEENLEDYAIEGFRFSPMQQEGKGDPGPSLDTGLLKKNAASRHSLSEKTEVTGASDYVFDIRTCIEDEVKVQQHAQDKFECGDAEQSASSEGPVEGKLSHLEESLEHSSHLVGSPLPPVELTNADQMMPVLEGFVMETEDGQLCLPKGGSSFEEFDLRDNMVERAGLMEQLCKSTCLHTPSSNLSPADKLHKGSISYQSVPNGLLEYIDLKSTRPLEDDVIGLFNGGFFKKEVGHALDEKSFSDCLPLSEAENARKPYLSPVGKFWEKIASNSGSSKNKASLIPELPCISEENEIADEATGTSANDIPLAGITSSAKRKPLADITEDPNCPASVSELENHRCSLESVNTEVSFSGTNKRFKQKLGTHRMSKKRYTNKMRDSKAVPRSARIAKVPTELRSSVSKPNMSLQKDGLGILGKEAKRGNIVCNVNSFVPLVQQKQAAAPLAGKRDVKVKALEAAEAARRQAEKREVERKMKKDALKLERARVEQENRRQLELQMKRKEEERKKKEAEIAARKRLREGEKKDKERKRKRVEDARRQQEEQKDKLGPKKEGKEMKAKAMIVDEKKDVNPKITENEAAITRISQDVLADRSHVPETPCNRSDNSKVTSFFNQGIDGTTVGDGIQEQSYEISPYQCSDNEDEDEDDDLPKKFIPSWASKNLIAQAISSQHRVDPDLILPPDSFCSIDEGSQSQTLPVPDLDHLSSRSKSAVFPVHCSMRLGFRS</sequence>
<evidence type="ECO:0000256" key="1">
    <source>
        <dbReference type="ARBA" id="ARBA00004123"/>
    </source>
</evidence>
<evidence type="ECO:0000313" key="9">
    <source>
        <dbReference type="EMBL" id="OWM85880.1"/>
    </source>
</evidence>
<evidence type="ECO:0000256" key="7">
    <source>
        <dbReference type="SAM" id="MobiDB-lite"/>
    </source>
</evidence>
<reference evidence="10" key="1">
    <citation type="journal article" date="2017" name="Plant J.">
        <title>The pomegranate (Punica granatum L.) genome and the genomics of punicalagin biosynthesis.</title>
        <authorList>
            <person name="Qin G."/>
            <person name="Xu C."/>
            <person name="Ming R."/>
            <person name="Tang H."/>
            <person name="Guyot R."/>
            <person name="Kramer E.M."/>
            <person name="Hu Y."/>
            <person name="Yi X."/>
            <person name="Qi Y."/>
            <person name="Xu X."/>
            <person name="Gao Z."/>
            <person name="Pan H."/>
            <person name="Jian J."/>
            <person name="Tian Y."/>
            <person name="Yue Z."/>
            <person name="Xu Y."/>
        </authorList>
    </citation>
    <scope>NUCLEOTIDE SEQUENCE [LARGE SCALE GENOMIC DNA]</scope>
    <source>
        <strain evidence="10">cv. Dabenzi</strain>
    </source>
</reference>
<gene>
    <name evidence="9" type="ORF">CDL15_Pgr012130</name>
</gene>
<dbReference type="GO" id="GO:0005819">
    <property type="term" value="C:spindle"/>
    <property type="evidence" value="ECO:0007669"/>
    <property type="project" value="UniProtKB-SubCell"/>
</dbReference>